<evidence type="ECO:0000313" key="2">
    <source>
        <dbReference type="EMBL" id="CAG5069248.1"/>
    </source>
</evidence>
<sequence length="289" mass="33313">MFGIRGRAEGIGNIFRQFLNKIQMTISTFQEADLVQLPALQPPDWGDLIPRFRFFIRSDFCSPIKISENGQLMAIGTNMYHTNSVWLACIVVHPAHRNKGLGKIITQELIKQIDRRRFPSIYLDATEFGYPVYRKLGFEIENCYSHFTREDALPPHTISPQIVPFEAQFRTQVYKIDSEISGENRAGILDDFLNSSMLYVTDDIVLGYYIPNWGDAPVIAIDDQAGIELMKLRFQTQDKAILPQENSLAIQFLIQNNFAEYRFSRRMFLGLKKEWMPEKIFNRVSGSLG</sequence>
<dbReference type="CDD" id="cd04301">
    <property type="entry name" value="NAT_SF"/>
    <property type="match status" value="1"/>
</dbReference>
<comment type="caution">
    <text evidence="2">The sequence shown here is derived from an EMBL/GenBank/DDBJ whole genome shotgun (WGS) entry which is preliminary data.</text>
</comment>
<dbReference type="EMBL" id="CAJRAU010000002">
    <property type="protein sequence ID" value="CAG5069248.1"/>
    <property type="molecule type" value="Genomic_DNA"/>
</dbReference>
<proteinExistence type="predicted"/>
<dbReference type="PROSITE" id="PS51186">
    <property type="entry name" value="GNAT"/>
    <property type="match status" value="1"/>
</dbReference>
<dbReference type="Gene3D" id="3.40.630.90">
    <property type="match status" value="1"/>
</dbReference>
<feature type="domain" description="N-acetyltransferase" evidence="1">
    <location>
        <begin position="24"/>
        <end position="159"/>
    </location>
</feature>
<name>A0ABN7R803_9BACT</name>
<keyword evidence="3" id="KW-1185">Reference proteome</keyword>
<dbReference type="Pfam" id="PF00583">
    <property type="entry name" value="Acetyltransf_1"/>
    <property type="match status" value="1"/>
</dbReference>
<dbReference type="Gene3D" id="3.40.630.30">
    <property type="match status" value="1"/>
</dbReference>
<dbReference type="InterPro" id="IPR016181">
    <property type="entry name" value="Acyl_CoA_acyltransferase"/>
</dbReference>
<reference evidence="2 3" key="1">
    <citation type="submission" date="2021-04" db="EMBL/GenBank/DDBJ databases">
        <authorList>
            <person name="Rodrigo-Torres L."/>
            <person name="Arahal R. D."/>
            <person name="Lucena T."/>
        </authorList>
    </citation>
    <scope>NUCLEOTIDE SEQUENCE [LARGE SCALE GENOMIC DNA]</scope>
    <source>
        <strain evidence="2 3">CECT 9623</strain>
    </source>
</reference>
<protein>
    <recommendedName>
        <fullName evidence="1">N-acetyltransferase domain-containing protein</fullName>
    </recommendedName>
</protein>
<gene>
    <name evidence="2" type="ORF">DYBT9623_01984</name>
</gene>
<accession>A0ABN7R803</accession>
<evidence type="ECO:0000313" key="3">
    <source>
        <dbReference type="Proteomes" id="UP000679725"/>
    </source>
</evidence>
<dbReference type="InterPro" id="IPR000182">
    <property type="entry name" value="GNAT_dom"/>
</dbReference>
<organism evidence="2 3">
    <name type="scientific">Dyadobacter linearis</name>
    <dbReference type="NCBI Taxonomy" id="2823330"/>
    <lineage>
        <taxon>Bacteria</taxon>
        <taxon>Pseudomonadati</taxon>
        <taxon>Bacteroidota</taxon>
        <taxon>Cytophagia</taxon>
        <taxon>Cytophagales</taxon>
        <taxon>Spirosomataceae</taxon>
        <taxon>Dyadobacter</taxon>
    </lineage>
</organism>
<dbReference type="SUPFAM" id="SSF55729">
    <property type="entry name" value="Acyl-CoA N-acyltransferases (Nat)"/>
    <property type="match status" value="1"/>
</dbReference>
<dbReference type="Proteomes" id="UP000679725">
    <property type="component" value="Unassembled WGS sequence"/>
</dbReference>
<evidence type="ECO:0000259" key="1">
    <source>
        <dbReference type="PROSITE" id="PS51186"/>
    </source>
</evidence>